<dbReference type="EMBL" id="CP147251">
    <property type="protein sequence ID" value="WYJ77089.1"/>
    <property type="molecule type" value="Genomic_DNA"/>
</dbReference>
<proteinExistence type="predicted"/>
<dbReference type="InterPro" id="IPR013783">
    <property type="entry name" value="Ig-like_fold"/>
</dbReference>
<dbReference type="InterPro" id="IPR041033">
    <property type="entry name" value="SpaA_PFL_dom_1"/>
</dbReference>
<evidence type="ECO:0000313" key="2">
    <source>
        <dbReference type="EMBL" id="WYJ77089.1"/>
    </source>
</evidence>
<evidence type="ECO:0000259" key="1">
    <source>
        <dbReference type="Pfam" id="PF17802"/>
    </source>
</evidence>
<keyword evidence="3" id="KW-1185">Reference proteome</keyword>
<dbReference type="Proteomes" id="UP000664701">
    <property type="component" value="Chromosome"/>
</dbReference>
<accession>A0ABZ2ST41</accession>
<dbReference type="Gene3D" id="2.60.40.10">
    <property type="entry name" value="Immunoglobulins"/>
    <property type="match status" value="1"/>
</dbReference>
<dbReference type="Pfam" id="PF17802">
    <property type="entry name" value="SpaA"/>
    <property type="match status" value="1"/>
</dbReference>
<feature type="domain" description="SpaA-like prealbumin fold" evidence="1">
    <location>
        <begin position="13"/>
        <end position="110"/>
    </location>
</feature>
<evidence type="ECO:0000313" key="3">
    <source>
        <dbReference type="Proteomes" id="UP000664701"/>
    </source>
</evidence>
<reference evidence="2 3" key="1">
    <citation type="submission" date="2024-03" db="EMBL/GenBank/DDBJ databases">
        <title>The Genome Sequence of Enterococcus sp. DIV2402.</title>
        <authorList>
            <consortium name="The Broad Institute Genomics Platform"/>
            <consortium name="The Broad Institute Microbial Omics Core"/>
            <consortium name="The Broad Institute Genomic Center for Infectious Diseases"/>
            <person name="Earl A."/>
            <person name="Manson A."/>
            <person name="Gilmore M."/>
            <person name="Schwartman J."/>
            <person name="Shea T."/>
            <person name="Abouelleil A."/>
            <person name="Cao P."/>
            <person name="Chapman S."/>
            <person name="Cusick C."/>
            <person name="Young S."/>
            <person name="Neafsey D."/>
            <person name="Nusbaum C."/>
            <person name="Birren B."/>
        </authorList>
    </citation>
    <scope>NUCLEOTIDE SEQUENCE [LARGE SCALE GENOMIC DNA]</scope>
    <source>
        <strain evidence="2 3">DIV2402</strain>
    </source>
</reference>
<name>A0ABZ2ST41_9ENTE</name>
<organism evidence="2 3">
    <name type="scientific">Candidatus Enterococcus lowellii</name>
    <dbReference type="NCBI Taxonomy" id="2230877"/>
    <lineage>
        <taxon>Bacteria</taxon>
        <taxon>Bacillati</taxon>
        <taxon>Bacillota</taxon>
        <taxon>Bacilli</taxon>
        <taxon>Lactobacillales</taxon>
        <taxon>Enterococcaceae</taxon>
        <taxon>Enterococcus</taxon>
    </lineage>
</organism>
<dbReference type="RefSeq" id="WP_207940741.1">
    <property type="nucleotide sequence ID" value="NZ_CP147251.1"/>
</dbReference>
<gene>
    <name evidence="2" type="ORF">DOK78_001727</name>
</gene>
<protein>
    <recommendedName>
        <fullName evidence="1">SpaA-like prealbumin fold domain-containing protein</fullName>
    </recommendedName>
</protein>
<sequence>MTKEDAETGKEAQGKAILSGAEYALLYEDGIPVKWTDASQPILTIGSKKESDKIIVHLDKENLRAGIENLPLGKYVWKETKAQEGYQKGKEIPFEIMYKNQQTEVITTNQTSKEKVIKFTLQGFKYVQSKPKNTHAGYNGIEFSLMPIDDTNGKAQATTQTNPNGRWGWGIF</sequence>